<organism evidence="1 2">
    <name type="scientific">Pseudomonas viridiflava</name>
    <name type="common">Phytomonas viridiflava</name>
    <dbReference type="NCBI Taxonomy" id="33069"/>
    <lineage>
        <taxon>Bacteria</taxon>
        <taxon>Pseudomonadati</taxon>
        <taxon>Pseudomonadota</taxon>
        <taxon>Gammaproteobacteria</taxon>
        <taxon>Pseudomonadales</taxon>
        <taxon>Pseudomonadaceae</taxon>
        <taxon>Pseudomonas</taxon>
    </lineage>
</organism>
<dbReference type="Proteomes" id="UP001343600">
    <property type="component" value="Unassembled WGS sequence"/>
</dbReference>
<name>A0ABU7N7A4_PSEVI</name>
<evidence type="ECO:0000313" key="1">
    <source>
        <dbReference type="EMBL" id="MEE4040773.1"/>
    </source>
</evidence>
<dbReference type="EMBL" id="JAZEIP010000016">
    <property type="protein sequence ID" value="MEE4040773.1"/>
    <property type="molecule type" value="Genomic_DNA"/>
</dbReference>
<protein>
    <submittedName>
        <fullName evidence="1">Uncharacterized protein</fullName>
    </submittedName>
</protein>
<comment type="caution">
    <text evidence="1">The sequence shown here is derived from an EMBL/GenBank/DDBJ whole genome shotgun (WGS) entry which is preliminary data.</text>
</comment>
<evidence type="ECO:0000313" key="2">
    <source>
        <dbReference type="Proteomes" id="UP001343600"/>
    </source>
</evidence>
<sequence>MAELETFDFASFRVDNAHHLVSGFDYIHAIHHTQRLPADFALCMAKLYWPEFIRVDGWIFVKENFDEAYYLSLLESDNSPAKSQFWTNLLEVTGLFENLSMPQSTVVANALAGNWNAKLASEFGPSFAQARAIVDDEGCEVFVTIGFSEKRLKGFGCAKWILGCSMWSGLK</sequence>
<proteinExistence type="predicted"/>
<dbReference type="RefSeq" id="WP_240995778.1">
    <property type="nucleotide sequence ID" value="NZ_JAZEIH010000022.1"/>
</dbReference>
<keyword evidence="2" id="KW-1185">Reference proteome</keyword>
<gene>
    <name evidence="1" type="ORF">V2I87_11785</name>
</gene>
<accession>A0ABU7N7A4</accession>
<reference evidence="1 2" key="1">
    <citation type="submission" date="2024-01" db="EMBL/GenBank/DDBJ databases">
        <title>Characterization of Pseudomonas viridiflava in Georgia, USA.</title>
        <authorList>
            <person name="Zhao M."/>
            <person name="Dutta B."/>
        </authorList>
    </citation>
    <scope>NUCLEOTIDE SEQUENCE [LARGE SCALE GENOMIC DNA]</scope>
    <source>
        <strain evidence="1 2">21GA0539</strain>
    </source>
</reference>